<reference evidence="3" key="2">
    <citation type="journal article" date="2023" name="IMA Fungus">
        <title>Comparative genomic study of the Penicillium genus elucidates a diverse pangenome and 15 lateral gene transfer events.</title>
        <authorList>
            <person name="Petersen C."/>
            <person name="Sorensen T."/>
            <person name="Nielsen M.R."/>
            <person name="Sondergaard T.E."/>
            <person name="Sorensen J.L."/>
            <person name="Fitzpatrick D.A."/>
            <person name="Frisvad J.C."/>
            <person name="Nielsen K.L."/>
        </authorList>
    </citation>
    <scope>NUCLEOTIDE SEQUENCE</scope>
    <source>
        <strain evidence="3">IBT 30069</strain>
    </source>
</reference>
<reference evidence="3" key="1">
    <citation type="submission" date="2022-11" db="EMBL/GenBank/DDBJ databases">
        <authorList>
            <person name="Petersen C."/>
        </authorList>
    </citation>
    <scope>NUCLEOTIDE SEQUENCE</scope>
    <source>
        <strain evidence="3">IBT 30069</strain>
    </source>
</reference>
<protein>
    <recommendedName>
        <fullName evidence="2">Fibronectin type-III domain-containing protein</fullName>
    </recommendedName>
</protein>
<gene>
    <name evidence="3" type="ORF">N7456_005595</name>
</gene>
<feature type="chain" id="PRO_5040839067" description="Fibronectin type-III domain-containing protein" evidence="1">
    <location>
        <begin position="21"/>
        <end position="567"/>
    </location>
</feature>
<dbReference type="Pfam" id="PF12138">
    <property type="entry name" value="Spherulin4"/>
    <property type="match status" value="1"/>
</dbReference>
<accession>A0A9W9FZN4</accession>
<feature type="domain" description="Fibronectin type-III" evidence="2">
    <location>
        <begin position="295"/>
        <end position="381"/>
    </location>
</feature>
<dbReference type="InterPro" id="IPR021986">
    <property type="entry name" value="Spherulin4"/>
</dbReference>
<dbReference type="Gene3D" id="2.60.40.10">
    <property type="entry name" value="Immunoglobulins"/>
    <property type="match status" value="1"/>
</dbReference>
<comment type="caution">
    <text evidence="3">The sequence shown here is derived from an EMBL/GenBank/DDBJ whole genome shotgun (WGS) entry which is preliminary data.</text>
</comment>
<name>A0A9W9FZN4_9EURO</name>
<evidence type="ECO:0000259" key="2">
    <source>
        <dbReference type="PROSITE" id="PS50853"/>
    </source>
</evidence>
<feature type="signal peptide" evidence="1">
    <location>
        <begin position="1"/>
        <end position="20"/>
    </location>
</feature>
<dbReference type="PANTHER" id="PTHR35040:SF7">
    <property type="entry name" value="FIBRONECTIN TYPE-III DOMAIN-CONTAINING PROTEIN-RELATED"/>
    <property type="match status" value="1"/>
</dbReference>
<dbReference type="Proteomes" id="UP001149165">
    <property type="component" value="Unassembled WGS sequence"/>
</dbReference>
<dbReference type="OrthoDB" id="1896086at2759"/>
<keyword evidence="1" id="KW-0732">Signal</keyword>
<proteinExistence type="predicted"/>
<dbReference type="PROSITE" id="PS50853">
    <property type="entry name" value="FN3"/>
    <property type="match status" value="1"/>
</dbReference>
<dbReference type="SUPFAM" id="SSF49265">
    <property type="entry name" value="Fibronectin type III"/>
    <property type="match status" value="1"/>
</dbReference>
<keyword evidence="4" id="KW-1185">Reference proteome</keyword>
<organism evidence="3 4">
    <name type="scientific">Penicillium angulare</name>
    <dbReference type="NCBI Taxonomy" id="116970"/>
    <lineage>
        <taxon>Eukaryota</taxon>
        <taxon>Fungi</taxon>
        <taxon>Dikarya</taxon>
        <taxon>Ascomycota</taxon>
        <taxon>Pezizomycotina</taxon>
        <taxon>Eurotiomycetes</taxon>
        <taxon>Eurotiomycetidae</taxon>
        <taxon>Eurotiales</taxon>
        <taxon>Aspergillaceae</taxon>
        <taxon>Penicillium</taxon>
    </lineage>
</organism>
<dbReference type="InterPro" id="IPR003961">
    <property type="entry name" value="FN3_dom"/>
</dbReference>
<evidence type="ECO:0000313" key="4">
    <source>
        <dbReference type="Proteomes" id="UP001149165"/>
    </source>
</evidence>
<dbReference type="CDD" id="cd00063">
    <property type="entry name" value="FN3"/>
    <property type="match status" value="1"/>
</dbReference>
<dbReference type="PANTHER" id="PTHR35040">
    <property type="match status" value="1"/>
</dbReference>
<dbReference type="SMART" id="SM00060">
    <property type="entry name" value="FN3"/>
    <property type="match status" value="1"/>
</dbReference>
<dbReference type="InterPro" id="IPR036116">
    <property type="entry name" value="FN3_sf"/>
</dbReference>
<dbReference type="Pfam" id="PF00041">
    <property type="entry name" value="fn3"/>
    <property type="match status" value="1"/>
</dbReference>
<evidence type="ECO:0000256" key="1">
    <source>
        <dbReference type="SAM" id="SignalP"/>
    </source>
</evidence>
<dbReference type="AlphaFoldDB" id="A0A9W9FZN4"/>
<sequence length="567" mass="60852">MKHLKLYLGGLLAVPGLADSVAITSNAQQIAVASYIDPAADAAAWDRLIDYSVEKMPILVANVVNGPDSTVDASWADVISRASSAGKKILGYVRTGYLGVSDAKIVTRLGSRNLADWAAQIEEDIDMWYTLYGDDIGGIFFDEGWPQCGDNNQYSDLYKYINDYTKRAHPGAYTILNPGSPMASCFEDTMDTLITFELDYAAYTTAYTPNDWTPKDPRKLWHIIYNVPESAIDEIVTLSNERGAGYIQLTDDLLPNPYDTLPVDSYIQSLMSDVDGGSLLNNNASAWASGASAGTVSGLSVSSSDWSSVSLSWSAATRALGYYVYSGSDVVASVPSTMTSITIGGLQAGSSYTFTVRAVGGGGTTGSAPSTVTVSTTSLPDGKTITNSNVTAGASSTTYSAEVLVPYASFVLYIWDTVGCDFDTDPGWTVNFVSDNYVCTHYMVEGTTLYQYTGTVPAGSTSPPWSWSAIGTITLSTTGYTYTWTLPLGTSTTDTTRFVIQAQGYNPLITYFDPDPSEYVDGCSISGSDILIGYQDNREVAGSQKCDSYLREDGCHIKAVDHVTDCR</sequence>
<dbReference type="InterPro" id="IPR013783">
    <property type="entry name" value="Ig-like_fold"/>
</dbReference>
<evidence type="ECO:0000313" key="3">
    <source>
        <dbReference type="EMBL" id="KAJ5108920.1"/>
    </source>
</evidence>
<dbReference type="EMBL" id="JAPQKH010000003">
    <property type="protein sequence ID" value="KAJ5108920.1"/>
    <property type="molecule type" value="Genomic_DNA"/>
</dbReference>